<evidence type="ECO:0000256" key="1">
    <source>
        <dbReference type="ARBA" id="ARBA00004123"/>
    </source>
</evidence>
<feature type="domain" description="C2H2-type" evidence="8">
    <location>
        <begin position="305"/>
        <end position="332"/>
    </location>
</feature>
<dbReference type="AlphaFoldDB" id="A0AAD7ZUV0"/>
<evidence type="ECO:0000256" key="5">
    <source>
        <dbReference type="ARBA" id="ARBA00022833"/>
    </source>
</evidence>
<sequence>MGTVITTESLTELAKVLESFFKGLAECGLLTTYSVQLQGSAVDFPVQIKFQFLLLQFVRSLQNVLVKIPGQELIREVGTQTSEQCDFSSAGNVGSLVFTPTQDHLSWPDDMAQSKALATTTDIIVTCHPATLAAIVTAPISQPCLEDKTDNTQTTNYAETTLENVSVMGLKPLITNSAGQEMESLVLNSYEEERTSDGTNVMHIVVASTAVPPVGSPESHVLEEATKKNDTTKQTDVFNCEEEEGKSCFMCAVCGKRFVTKLSYKRHMDTHSGKKGAVCDMCGKAFSRPDYLQKHYMIHSGHRPYQCPTCSRQFISNSQLKVHQKTHTGVKEHVCDICNRAFSRGDKLKDHMLRHLNIKRFHCTHCKRDYAEKRDLTKHLKVHAKSLST</sequence>
<feature type="domain" description="C2H2-type" evidence="8">
    <location>
        <begin position="333"/>
        <end position="360"/>
    </location>
</feature>
<dbReference type="GO" id="GO:0008270">
    <property type="term" value="F:zinc ion binding"/>
    <property type="evidence" value="ECO:0007669"/>
    <property type="project" value="UniProtKB-KW"/>
</dbReference>
<dbReference type="InterPro" id="IPR036236">
    <property type="entry name" value="Znf_C2H2_sf"/>
</dbReference>
<gene>
    <name evidence="9" type="ORF">L9F63_028329</name>
</gene>
<organism evidence="9 10">
    <name type="scientific">Diploptera punctata</name>
    <name type="common">Pacific beetle cockroach</name>
    <dbReference type="NCBI Taxonomy" id="6984"/>
    <lineage>
        <taxon>Eukaryota</taxon>
        <taxon>Metazoa</taxon>
        <taxon>Ecdysozoa</taxon>
        <taxon>Arthropoda</taxon>
        <taxon>Hexapoda</taxon>
        <taxon>Insecta</taxon>
        <taxon>Pterygota</taxon>
        <taxon>Neoptera</taxon>
        <taxon>Polyneoptera</taxon>
        <taxon>Dictyoptera</taxon>
        <taxon>Blattodea</taxon>
        <taxon>Blaberoidea</taxon>
        <taxon>Blaberidae</taxon>
        <taxon>Diplopterinae</taxon>
        <taxon>Diploptera</taxon>
    </lineage>
</organism>
<dbReference type="PROSITE" id="PS00028">
    <property type="entry name" value="ZINC_FINGER_C2H2_1"/>
    <property type="match status" value="5"/>
</dbReference>
<keyword evidence="10" id="KW-1185">Reference proteome</keyword>
<evidence type="ECO:0000256" key="2">
    <source>
        <dbReference type="ARBA" id="ARBA00022723"/>
    </source>
</evidence>
<reference evidence="9" key="2">
    <citation type="submission" date="2023-05" db="EMBL/GenBank/DDBJ databases">
        <authorList>
            <person name="Fouks B."/>
        </authorList>
    </citation>
    <scope>NUCLEOTIDE SEQUENCE</scope>
    <source>
        <strain evidence="9">Stay&amp;Tobe</strain>
        <tissue evidence="9">Testes</tissue>
    </source>
</reference>
<dbReference type="GO" id="GO:0005634">
    <property type="term" value="C:nucleus"/>
    <property type="evidence" value="ECO:0007669"/>
    <property type="project" value="UniProtKB-SubCell"/>
</dbReference>
<dbReference type="SMART" id="SM00355">
    <property type="entry name" value="ZnF_C2H2"/>
    <property type="match status" value="5"/>
</dbReference>
<keyword evidence="6" id="KW-0539">Nucleus</keyword>
<evidence type="ECO:0000313" key="10">
    <source>
        <dbReference type="Proteomes" id="UP001233999"/>
    </source>
</evidence>
<evidence type="ECO:0000256" key="6">
    <source>
        <dbReference type="ARBA" id="ARBA00023242"/>
    </source>
</evidence>
<dbReference type="PROSITE" id="PS50157">
    <property type="entry name" value="ZINC_FINGER_C2H2_2"/>
    <property type="match status" value="5"/>
</dbReference>
<evidence type="ECO:0000256" key="4">
    <source>
        <dbReference type="ARBA" id="ARBA00022771"/>
    </source>
</evidence>
<comment type="subcellular location">
    <subcellularLocation>
        <location evidence="1">Nucleus</location>
    </subcellularLocation>
</comment>
<evidence type="ECO:0000313" key="9">
    <source>
        <dbReference type="EMBL" id="KAJ9587103.1"/>
    </source>
</evidence>
<dbReference type="GO" id="GO:0006355">
    <property type="term" value="P:regulation of DNA-templated transcription"/>
    <property type="evidence" value="ECO:0007669"/>
    <property type="project" value="UniProtKB-ARBA"/>
</dbReference>
<reference evidence="9" key="1">
    <citation type="journal article" date="2023" name="IScience">
        <title>Live-bearing cockroach genome reveals convergent evolutionary mechanisms linked to viviparity in insects and beyond.</title>
        <authorList>
            <person name="Fouks B."/>
            <person name="Harrison M.C."/>
            <person name="Mikhailova A.A."/>
            <person name="Marchal E."/>
            <person name="English S."/>
            <person name="Carruthers M."/>
            <person name="Jennings E.C."/>
            <person name="Chiamaka E.L."/>
            <person name="Frigard R.A."/>
            <person name="Pippel M."/>
            <person name="Attardo G.M."/>
            <person name="Benoit J.B."/>
            <person name="Bornberg-Bauer E."/>
            <person name="Tobe S.S."/>
        </authorList>
    </citation>
    <scope>NUCLEOTIDE SEQUENCE</scope>
    <source>
        <strain evidence="9">Stay&amp;Tobe</strain>
    </source>
</reference>
<dbReference type="SUPFAM" id="SSF57667">
    <property type="entry name" value="beta-beta-alpha zinc fingers"/>
    <property type="match status" value="3"/>
</dbReference>
<keyword evidence="2" id="KW-0479">Metal-binding</keyword>
<evidence type="ECO:0000259" key="8">
    <source>
        <dbReference type="PROSITE" id="PS50157"/>
    </source>
</evidence>
<keyword evidence="5" id="KW-0862">Zinc</keyword>
<dbReference type="InterPro" id="IPR013087">
    <property type="entry name" value="Znf_C2H2_type"/>
</dbReference>
<accession>A0AAD7ZUV0</accession>
<keyword evidence="3" id="KW-0677">Repeat</keyword>
<dbReference type="InterPro" id="IPR050331">
    <property type="entry name" value="Zinc_finger"/>
</dbReference>
<comment type="caution">
    <text evidence="9">The sequence shown here is derived from an EMBL/GenBank/DDBJ whole genome shotgun (WGS) entry which is preliminary data.</text>
</comment>
<dbReference type="FunFam" id="3.30.160.60:FF:002343">
    <property type="entry name" value="Zinc finger protein 33A"/>
    <property type="match status" value="1"/>
</dbReference>
<name>A0AAD7ZUV0_DIPPU</name>
<feature type="domain" description="C2H2-type" evidence="8">
    <location>
        <begin position="277"/>
        <end position="304"/>
    </location>
</feature>
<keyword evidence="4 7" id="KW-0863">Zinc-finger</keyword>
<protein>
    <recommendedName>
        <fullName evidence="8">C2H2-type domain-containing protein</fullName>
    </recommendedName>
</protein>
<proteinExistence type="predicted"/>
<dbReference type="PANTHER" id="PTHR16515">
    <property type="entry name" value="PR DOMAIN ZINC FINGER PROTEIN"/>
    <property type="match status" value="1"/>
</dbReference>
<dbReference type="PANTHER" id="PTHR16515:SF66">
    <property type="entry name" value="C2H2-TYPE DOMAIN-CONTAINING PROTEIN"/>
    <property type="match status" value="1"/>
</dbReference>
<dbReference type="Proteomes" id="UP001233999">
    <property type="component" value="Unassembled WGS sequence"/>
</dbReference>
<feature type="domain" description="C2H2-type" evidence="8">
    <location>
        <begin position="249"/>
        <end position="276"/>
    </location>
</feature>
<feature type="domain" description="C2H2-type" evidence="8">
    <location>
        <begin position="361"/>
        <end position="388"/>
    </location>
</feature>
<dbReference type="Pfam" id="PF00096">
    <property type="entry name" value="zf-C2H2"/>
    <property type="match status" value="4"/>
</dbReference>
<dbReference type="FunFam" id="3.30.160.60:FF:000624">
    <property type="entry name" value="zinc finger protein 697"/>
    <property type="match status" value="1"/>
</dbReference>
<dbReference type="FunFam" id="3.30.160.60:FF:000446">
    <property type="entry name" value="Zinc finger protein"/>
    <property type="match status" value="1"/>
</dbReference>
<evidence type="ECO:0000256" key="7">
    <source>
        <dbReference type="PROSITE-ProRule" id="PRU00042"/>
    </source>
</evidence>
<evidence type="ECO:0000256" key="3">
    <source>
        <dbReference type="ARBA" id="ARBA00022737"/>
    </source>
</evidence>
<dbReference type="EMBL" id="JASPKZ010006647">
    <property type="protein sequence ID" value="KAJ9587103.1"/>
    <property type="molecule type" value="Genomic_DNA"/>
</dbReference>
<dbReference type="Gene3D" id="3.30.160.60">
    <property type="entry name" value="Classic Zinc Finger"/>
    <property type="match status" value="4"/>
</dbReference>